<feature type="transmembrane region" description="Helical" evidence="8">
    <location>
        <begin position="116"/>
        <end position="136"/>
    </location>
</feature>
<dbReference type="EMBL" id="MU007072">
    <property type="protein sequence ID" value="KAF2424897.1"/>
    <property type="molecule type" value="Genomic_DNA"/>
</dbReference>
<keyword evidence="4 8" id="KW-1133">Transmembrane helix</keyword>
<dbReference type="GO" id="GO:0030007">
    <property type="term" value="P:intracellular potassium ion homeostasis"/>
    <property type="evidence" value="ECO:0007669"/>
    <property type="project" value="TreeGrafter"/>
</dbReference>
<feature type="transmembrane region" description="Helical" evidence="8">
    <location>
        <begin position="294"/>
        <end position="318"/>
    </location>
</feature>
<dbReference type="InterPro" id="IPR051143">
    <property type="entry name" value="TrkH_K-transport"/>
</dbReference>
<dbReference type="PANTHER" id="PTHR31064">
    <property type="entry name" value="POTASSIUM TRANSPORT PROTEIN DDB_G0292412-RELATED"/>
    <property type="match status" value="1"/>
</dbReference>
<dbReference type="PANTHER" id="PTHR31064:SF30">
    <property type="entry name" value="HIGH-AFFINITY POTASSIUM TRANSPORT PROTEIN-RELATED"/>
    <property type="match status" value="1"/>
</dbReference>
<evidence type="ECO:0000313" key="10">
    <source>
        <dbReference type="Proteomes" id="UP000800235"/>
    </source>
</evidence>
<feature type="transmembrane region" description="Helical" evidence="8">
    <location>
        <begin position="85"/>
        <end position="104"/>
    </location>
</feature>
<dbReference type="InterPro" id="IPR003445">
    <property type="entry name" value="Cat_transpt"/>
</dbReference>
<protein>
    <submittedName>
        <fullName evidence="9">TrkH-domain-containing protein</fullName>
    </submittedName>
</protein>
<feature type="region of interest" description="Disordered" evidence="7">
    <location>
        <begin position="647"/>
        <end position="690"/>
    </location>
</feature>
<evidence type="ECO:0000256" key="7">
    <source>
        <dbReference type="SAM" id="MobiDB-lite"/>
    </source>
</evidence>
<proteinExistence type="predicted"/>
<feature type="transmembrane region" description="Helical" evidence="8">
    <location>
        <begin position="481"/>
        <end position="503"/>
    </location>
</feature>
<gene>
    <name evidence="9" type="ORF">EJ08DRAFT_638942</name>
</gene>
<keyword evidence="10" id="KW-1185">Reference proteome</keyword>
<dbReference type="GO" id="GO:0140107">
    <property type="term" value="F:high-affinity potassium ion transmembrane transporter activity"/>
    <property type="evidence" value="ECO:0007669"/>
    <property type="project" value="TreeGrafter"/>
</dbReference>
<evidence type="ECO:0000256" key="5">
    <source>
        <dbReference type="ARBA" id="ARBA00023065"/>
    </source>
</evidence>
<feature type="transmembrane region" description="Helical" evidence="8">
    <location>
        <begin position="368"/>
        <end position="392"/>
    </location>
</feature>
<feature type="transmembrane region" description="Helical" evidence="8">
    <location>
        <begin position="53"/>
        <end position="73"/>
    </location>
</feature>
<feature type="compositionally biased region" description="Basic and acidic residues" evidence="7">
    <location>
        <begin position="676"/>
        <end position="690"/>
    </location>
</feature>
<evidence type="ECO:0000256" key="8">
    <source>
        <dbReference type="SAM" id="Phobius"/>
    </source>
</evidence>
<dbReference type="Proteomes" id="UP000800235">
    <property type="component" value="Unassembled WGS sequence"/>
</dbReference>
<evidence type="ECO:0000256" key="3">
    <source>
        <dbReference type="ARBA" id="ARBA00022692"/>
    </source>
</evidence>
<organism evidence="9 10">
    <name type="scientific">Tothia fuscella</name>
    <dbReference type="NCBI Taxonomy" id="1048955"/>
    <lineage>
        <taxon>Eukaryota</taxon>
        <taxon>Fungi</taxon>
        <taxon>Dikarya</taxon>
        <taxon>Ascomycota</taxon>
        <taxon>Pezizomycotina</taxon>
        <taxon>Dothideomycetes</taxon>
        <taxon>Pleosporomycetidae</taxon>
        <taxon>Venturiales</taxon>
        <taxon>Cylindrosympodiaceae</taxon>
        <taxon>Tothia</taxon>
    </lineage>
</organism>
<feature type="region of interest" description="Disordered" evidence="7">
    <location>
        <begin position="160"/>
        <end position="209"/>
    </location>
</feature>
<reference evidence="9" key="1">
    <citation type="journal article" date="2020" name="Stud. Mycol.">
        <title>101 Dothideomycetes genomes: a test case for predicting lifestyles and emergence of pathogens.</title>
        <authorList>
            <person name="Haridas S."/>
            <person name="Albert R."/>
            <person name="Binder M."/>
            <person name="Bloem J."/>
            <person name="Labutti K."/>
            <person name="Salamov A."/>
            <person name="Andreopoulos B."/>
            <person name="Baker S."/>
            <person name="Barry K."/>
            <person name="Bills G."/>
            <person name="Bluhm B."/>
            <person name="Cannon C."/>
            <person name="Castanera R."/>
            <person name="Culley D."/>
            <person name="Daum C."/>
            <person name="Ezra D."/>
            <person name="Gonzalez J."/>
            <person name="Henrissat B."/>
            <person name="Kuo A."/>
            <person name="Liang C."/>
            <person name="Lipzen A."/>
            <person name="Lutzoni F."/>
            <person name="Magnuson J."/>
            <person name="Mondo S."/>
            <person name="Nolan M."/>
            <person name="Ohm R."/>
            <person name="Pangilinan J."/>
            <person name="Park H.-J."/>
            <person name="Ramirez L."/>
            <person name="Alfaro M."/>
            <person name="Sun H."/>
            <person name="Tritt A."/>
            <person name="Yoshinaga Y."/>
            <person name="Zwiers L.-H."/>
            <person name="Turgeon B."/>
            <person name="Goodwin S."/>
            <person name="Spatafora J."/>
            <person name="Crous P."/>
            <person name="Grigoriev I."/>
        </authorList>
    </citation>
    <scope>NUCLEOTIDE SEQUENCE</scope>
    <source>
        <strain evidence="9">CBS 130266</strain>
    </source>
</reference>
<keyword evidence="6 8" id="KW-0472">Membrane</keyword>
<dbReference type="OrthoDB" id="9999863at2759"/>
<dbReference type="GO" id="GO:1990573">
    <property type="term" value="P:potassium ion import across plasma membrane"/>
    <property type="evidence" value="ECO:0007669"/>
    <property type="project" value="TreeGrafter"/>
</dbReference>
<keyword evidence="2" id="KW-0813">Transport</keyword>
<evidence type="ECO:0000256" key="1">
    <source>
        <dbReference type="ARBA" id="ARBA00004141"/>
    </source>
</evidence>
<evidence type="ECO:0000256" key="2">
    <source>
        <dbReference type="ARBA" id="ARBA00022448"/>
    </source>
</evidence>
<dbReference type="GO" id="GO:0005886">
    <property type="term" value="C:plasma membrane"/>
    <property type="evidence" value="ECO:0007669"/>
    <property type="project" value="TreeGrafter"/>
</dbReference>
<keyword evidence="3 8" id="KW-0812">Transmembrane</keyword>
<comment type="caution">
    <text evidence="9">The sequence shown here is derived from an EMBL/GenBank/DDBJ whole genome shotgun (WGS) entry which is preliminary data.</text>
</comment>
<feature type="transmembrane region" description="Helical" evidence="8">
    <location>
        <begin position="430"/>
        <end position="450"/>
    </location>
</feature>
<evidence type="ECO:0000256" key="6">
    <source>
        <dbReference type="ARBA" id="ARBA00023136"/>
    </source>
</evidence>
<dbReference type="AlphaFoldDB" id="A0A9P4NJV2"/>
<sequence length="690" mass="78169">MKSPLTIFPGTMRPPAHIQDPVEVLKHPKEAKKHFITYVREEVLVLNFYRTHMLYFIIVILVSSVIVYGEGLANGSTEFDGRLRYIDCLFLCCSAMTTTGLNTVNLGNITAFQQAVLAVLLFIGNVTFVSTFVVLIRRHFFRSKLKEMVTHSRAARQAVEDIEKQESNKSQAKKGGEMTWKGNTTAHNSDNQRDQHLRKRRACKEEDEAPMIKKSANVHHQSGLGTFPAPWEIGIVRRFVSYPFRKLARDRRQKKQHPYVSFDVKFDNRGRFHALDEMERRELGGVEYRARGTLLYILCAYQILWLALGTVFLVPYVYRREVVEILHSAQPGNLKPGWFGFFVVITGFCNGGLNLLNANFIPLYKNYFILIVEAVLTVAGNTQFPIFLRLLIWTLSKTTSQNSSLGQSLAFLLHHPRRCFIYLFPSKETWYLLTIQISIDLTMWVLFEILNIGMPAVDAMPTNVRVFDGLFQATGLRTSGAYIITMTSLAPALLIAYLIAMYISSFPIVMALRQTNTYEERSIGLDKGNSSGGLGLHLKRQLAYDIWFQMFAWFLICIVERHKLVINQDGFSMFSILFEVTSAYGTVGLSTGVSYDNYSLSGAFQTLSKVIMLAVILRGRHKGLPLAIDRSILIPGEDLMHKMDQEYNGYGDQKSSNKERISAQGTEAGEGILEDINNREGDKGSAESEE</sequence>
<name>A0A9P4NJV2_9PEZI</name>
<comment type="subcellular location">
    <subcellularLocation>
        <location evidence="1">Membrane</location>
        <topology evidence="1">Multi-pass membrane protein</topology>
    </subcellularLocation>
</comment>
<evidence type="ECO:0000313" key="9">
    <source>
        <dbReference type="EMBL" id="KAF2424897.1"/>
    </source>
</evidence>
<dbReference type="Pfam" id="PF02386">
    <property type="entry name" value="TrkH"/>
    <property type="match status" value="1"/>
</dbReference>
<feature type="transmembrane region" description="Helical" evidence="8">
    <location>
        <begin position="338"/>
        <end position="356"/>
    </location>
</feature>
<keyword evidence="5" id="KW-0406">Ion transport</keyword>
<evidence type="ECO:0000256" key="4">
    <source>
        <dbReference type="ARBA" id="ARBA00022989"/>
    </source>
</evidence>
<accession>A0A9P4NJV2</accession>